<comment type="caution">
    <text evidence="3">The sequence shown here is derived from an EMBL/GenBank/DDBJ whole genome shotgun (WGS) entry which is preliminary data.</text>
</comment>
<keyword evidence="1" id="KW-0547">Nucleotide-binding</keyword>
<accession>A0ABX5A7T8</accession>
<dbReference type="SUPFAM" id="SSF109604">
    <property type="entry name" value="HD-domain/PDEase-like"/>
    <property type="match status" value="1"/>
</dbReference>
<evidence type="ECO:0000313" key="4">
    <source>
        <dbReference type="Proteomes" id="UP000239698"/>
    </source>
</evidence>
<dbReference type="InterPro" id="IPR006674">
    <property type="entry name" value="HD_domain"/>
</dbReference>
<feature type="domain" description="HD" evidence="2">
    <location>
        <begin position="54"/>
        <end position="146"/>
    </location>
</feature>
<keyword evidence="4" id="KW-1185">Reference proteome</keyword>
<sequence>MGELAKLLTRGRSISHALAVLEQTGWEEHFPELASTRGVRQVPLWHPEGDVHRHLSLAADAAVLIADRDQLDDTERLTLVTSALLHDLGKVTHTREEEAGDRITSHQHADAGVEPAQALLRRVGAPAWLIEHVGILISEHMSHLGGPSRPAVRRLLRRLARPSGTGPSLAMWTRVVEADLTGRETGSKPAPGHLWLAVAETLQVAASPSSALLRGHHLLEAGVRPSVGMAPVIAASVVAQDEGEFDDVDGAVLWLRAFIDSGRYEGVYRAELARRSV</sequence>
<dbReference type="PANTHER" id="PTHR47545:SF1">
    <property type="entry name" value="MULTIFUNCTIONAL CCA PROTEIN"/>
    <property type="match status" value="1"/>
</dbReference>
<dbReference type="PANTHER" id="PTHR47545">
    <property type="entry name" value="MULTIFUNCTIONAL CCA PROTEIN"/>
    <property type="match status" value="1"/>
</dbReference>
<dbReference type="SUPFAM" id="SSF81891">
    <property type="entry name" value="Poly A polymerase C-terminal region-like"/>
    <property type="match status" value="1"/>
</dbReference>
<dbReference type="InterPro" id="IPR050124">
    <property type="entry name" value="tRNA_CCA-adding_enzyme"/>
</dbReference>
<dbReference type="Proteomes" id="UP000239698">
    <property type="component" value="Unassembled WGS sequence"/>
</dbReference>
<dbReference type="Gene3D" id="1.10.3090.10">
    <property type="entry name" value="cca-adding enzyme, domain 2"/>
    <property type="match status" value="1"/>
</dbReference>
<gene>
    <name evidence="3" type="ORF">C5C40_15050</name>
</gene>
<protein>
    <recommendedName>
        <fullName evidence="2">HD domain-containing protein</fullName>
    </recommendedName>
</protein>
<evidence type="ECO:0000313" key="3">
    <source>
        <dbReference type="EMBL" id="PPH71363.1"/>
    </source>
</evidence>
<dbReference type="EMBL" id="PSVT01000057">
    <property type="protein sequence ID" value="PPH71363.1"/>
    <property type="molecule type" value="Genomic_DNA"/>
</dbReference>
<dbReference type="Pfam" id="PF01966">
    <property type="entry name" value="HD"/>
    <property type="match status" value="1"/>
</dbReference>
<dbReference type="InterPro" id="IPR003607">
    <property type="entry name" value="HD/PDEase_dom"/>
</dbReference>
<evidence type="ECO:0000256" key="1">
    <source>
        <dbReference type="ARBA" id="ARBA00022741"/>
    </source>
</evidence>
<organism evidence="3 4">
    <name type="scientific">Rathayibacter rathayi</name>
    <name type="common">Corynebacterium rathayi</name>
    <dbReference type="NCBI Taxonomy" id="33887"/>
    <lineage>
        <taxon>Bacteria</taxon>
        <taxon>Bacillati</taxon>
        <taxon>Actinomycetota</taxon>
        <taxon>Actinomycetes</taxon>
        <taxon>Micrococcales</taxon>
        <taxon>Microbacteriaceae</taxon>
        <taxon>Rathayibacter</taxon>
    </lineage>
</organism>
<proteinExistence type="predicted"/>
<reference evidence="3 4" key="1">
    <citation type="submission" date="2018-02" db="EMBL/GenBank/DDBJ databases">
        <title>Bacteriophage NCPPB3778 and a type I-E CRISPR drive the evolution of the US Biological Select Agent, Rathayibacter toxicus.</title>
        <authorList>
            <person name="Davis E.W.II."/>
            <person name="Tabima J.F."/>
            <person name="Weisberg A.J."/>
            <person name="Lopes L.D."/>
            <person name="Wiseman M.S."/>
            <person name="Wiseman M.S."/>
            <person name="Pupko T."/>
            <person name="Belcher M.S."/>
            <person name="Sechler A.J."/>
            <person name="Tancos M.A."/>
            <person name="Schroeder B.K."/>
            <person name="Murray T.D."/>
            <person name="Luster D.G."/>
            <person name="Schneider W.L."/>
            <person name="Rogers E."/>
            <person name="Andreote F.D."/>
            <person name="Grunwald N.J."/>
            <person name="Putnam M.L."/>
            <person name="Chang J.H."/>
        </authorList>
    </citation>
    <scope>NUCLEOTIDE SEQUENCE [LARGE SCALE GENOMIC DNA]</scope>
    <source>
        <strain evidence="3 4">AY1D6</strain>
    </source>
</reference>
<name>A0ABX5A7T8_RATRA</name>
<dbReference type="CDD" id="cd00077">
    <property type="entry name" value="HDc"/>
    <property type="match status" value="1"/>
</dbReference>
<dbReference type="RefSeq" id="WP_104249270.1">
    <property type="nucleotide sequence ID" value="NZ_PSUD01000002.1"/>
</dbReference>
<evidence type="ECO:0000259" key="2">
    <source>
        <dbReference type="Pfam" id="PF01966"/>
    </source>
</evidence>